<reference evidence="3 4" key="1">
    <citation type="submission" date="2023-12" db="EMBL/GenBank/DDBJ databases">
        <title>Novel species of the genus Arcicella isolated from rivers.</title>
        <authorList>
            <person name="Lu H."/>
        </authorList>
    </citation>
    <scope>NUCLEOTIDE SEQUENCE [LARGE SCALE GENOMIC DNA]</scope>
    <source>
        <strain evidence="3 4">KCTC 23307</strain>
    </source>
</reference>
<evidence type="ECO:0000259" key="2">
    <source>
        <dbReference type="Pfam" id="PF09832"/>
    </source>
</evidence>
<sequence length="150" mass="17098">MKAITFIILLLISSTSFAQTDSAKVKDIKKLLEVSGTVKMVKTMMTQYIGMMKTNPAYKDVPDSYFDKVLAIIDYDEFVALYVPVYDKHFTHSEIKEIIAYQQSPVGKKVVEKQPLIMTESMQIGQAFGEKLGMKVYQILQDEKAKEKNK</sequence>
<accession>A0ABU5Q9D6</accession>
<protein>
    <submittedName>
        <fullName evidence="3">DUF2059 domain-containing protein</fullName>
    </submittedName>
</protein>
<dbReference type="InterPro" id="IPR018637">
    <property type="entry name" value="DUF2059"/>
</dbReference>
<evidence type="ECO:0000313" key="3">
    <source>
        <dbReference type="EMBL" id="MEA5139197.1"/>
    </source>
</evidence>
<dbReference type="Pfam" id="PF09832">
    <property type="entry name" value="DUF2059"/>
    <property type="match status" value="1"/>
</dbReference>
<dbReference type="RefSeq" id="WP_323296355.1">
    <property type="nucleotide sequence ID" value="NZ_JAYFUM010000008.1"/>
</dbReference>
<organism evidence="3 4">
    <name type="scientific">Arcicella rigui</name>
    <dbReference type="NCBI Taxonomy" id="797020"/>
    <lineage>
        <taxon>Bacteria</taxon>
        <taxon>Pseudomonadati</taxon>
        <taxon>Bacteroidota</taxon>
        <taxon>Cytophagia</taxon>
        <taxon>Cytophagales</taxon>
        <taxon>Flectobacillaceae</taxon>
        <taxon>Arcicella</taxon>
    </lineage>
</organism>
<dbReference type="EMBL" id="JAYFUM010000008">
    <property type="protein sequence ID" value="MEA5139197.1"/>
    <property type="molecule type" value="Genomic_DNA"/>
</dbReference>
<feature type="signal peptide" evidence="1">
    <location>
        <begin position="1"/>
        <end position="18"/>
    </location>
</feature>
<feature type="chain" id="PRO_5045293071" evidence="1">
    <location>
        <begin position="19"/>
        <end position="150"/>
    </location>
</feature>
<proteinExistence type="predicted"/>
<gene>
    <name evidence="3" type="ORF">VB248_08630</name>
</gene>
<comment type="caution">
    <text evidence="3">The sequence shown here is derived from an EMBL/GenBank/DDBJ whole genome shotgun (WGS) entry which is preliminary data.</text>
</comment>
<keyword evidence="4" id="KW-1185">Reference proteome</keyword>
<feature type="domain" description="DUF2059" evidence="2">
    <location>
        <begin position="76"/>
        <end position="133"/>
    </location>
</feature>
<evidence type="ECO:0000313" key="4">
    <source>
        <dbReference type="Proteomes" id="UP001302949"/>
    </source>
</evidence>
<dbReference type="Proteomes" id="UP001302949">
    <property type="component" value="Unassembled WGS sequence"/>
</dbReference>
<evidence type="ECO:0000256" key="1">
    <source>
        <dbReference type="SAM" id="SignalP"/>
    </source>
</evidence>
<name>A0ABU5Q9D6_9BACT</name>
<keyword evidence="1" id="KW-0732">Signal</keyword>